<feature type="compositionally biased region" description="Low complexity" evidence="2">
    <location>
        <begin position="630"/>
        <end position="645"/>
    </location>
</feature>
<name>A0AAV9WLS0_9PEZI</name>
<feature type="coiled-coil region" evidence="1">
    <location>
        <begin position="306"/>
        <end position="333"/>
    </location>
</feature>
<keyword evidence="5" id="KW-1185">Reference proteome</keyword>
<reference evidence="4 5" key="1">
    <citation type="submission" date="2023-08" db="EMBL/GenBank/DDBJ databases">
        <authorList>
            <person name="Palmer J.M."/>
        </authorList>
    </citation>
    <scope>NUCLEOTIDE SEQUENCE [LARGE SCALE GENOMIC DNA]</scope>
    <source>
        <strain evidence="4 5">TWF481</strain>
    </source>
</reference>
<accession>A0AAV9WLS0</accession>
<keyword evidence="3" id="KW-0732">Signal</keyword>
<dbReference type="AlphaFoldDB" id="A0AAV9WLS0"/>
<dbReference type="EMBL" id="JAVHJL010000001">
    <property type="protein sequence ID" value="KAK6511103.1"/>
    <property type="molecule type" value="Genomic_DNA"/>
</dbReference>
<evidence type="ECO:0000313" key="4">
    <source>
        <dbReference type="EMBL" id="KAK6511103.1"/>
    </source>
</evidence>
<proteinExistence type="predicted"/>
<feature type="region of interest" description="Disordered" evidence="2">
    <location>
        <begin position="231"/>
        <end position="277"/>
    </location>
</feature>
<comment type="caution">
    <text evidence="4">The sequence shown here is derived from an EMBL/GenBank/DDBJ whole genome shotgun (WGS) entry which is preliminary data.</text>
</comment>
<dbReference type="Proteomes" id="UP001370758">
    <property type="component" value="Unassembled WGS sequence"/>
</dbReference>
<protein>
    <submittedName>
        <fullName evidence="4">Uncharacterized protein</fullName>
    </submittedName>
</protein>
<feature type="signal peptide" evidence="3">
    <location>
        <begin position="1"/>
        <end position="26"/>
    </location>
</feature>
<evidence type="ECO:0000256" key="1">
    <source>
        <dbReference type="SAM" id="Coils"/>
    </source>
</evidence>
<evidence type="ECO:0000313" key="5">
    <source>
        <dbReference type="Proteomes" id="UP001370758"/>
    </source>
</evidence>
<feature type="compositionally biased region" description="Polar residues" evidence="2">
    <location>
        <begin position="440"/>
        <end position="461"/>
    </location>
</feature>
<organism evidence="4 5">
    <name type="scientific">Arthrobotrys musiformis</name>
    <dbReference type="NCBI Taxonomy" id="47236"/>
    <lineage>
        <taxon>Eukaryota</taxon>
        <taxon>Fungi</taxon>
        <taxon>Dikarya</taxon>
        <taxon>Ascomycota</taxon>
        <taxon>Pezizomycotina</taxon>
        <taxon>Orbiliomycetes</taxon>
        <taxon>Orbiliales</taxon>
        <taxon>Orbiliaceae</taxon>
        <taxon>Arthrobotrys</taxon>
    </lineage>
</organism>
<evidence type="ECO:0000256" key="2">
    <source>
        <dbReference type="SAM" id="MobiDB-lite"/>
    </source>
</evidence>
<evidence type="ECO:0000256" key="3">
    <source>
        <dbReference type="SAM" id="SignalP"/>
    </source>
</evidence>
<gene>
    <name evidence="4" type="ORF">TWF481_000025</name>
</gene>
<feature type="compositionally biased region" description="Low complexity" evidence="2">
    <location>
        <begin position="471"/>
        <end position="484"/>
    </location>
</feature>
<feature type="compositionally biased region" description="Polar residues" evidence="2">
    <location>
        <begin position="485"/>
        <end position="502"/>
    </location>
</feature>
<sequence>MLNPATITNLIGAILSLATLPAPTSAWYMQQATTQNVALYKDGRRLGTEPSYLSQSSDEPLTFESCITINWGNLNDNSKINFFSFSRDIPQWDDNKTHAENLLNVVRGIVFFEGSNCEPLTTRIIFRLDDDYKPGSFLFLTSKPVVPPLRLGSWRPMWLYGQGGYSHSLSQIEVGGSRLFPPPLQLQQMVREQFPVMNQQLQQQLQQQATVINREEQQQNQVPINPELQTQLHQQQQADVIPTLPNTRQRTRNRGNQNPPNQIRQLQQGNADPDPREELGFDEVIRENLLIEEGEGEGESPRQLRLQQLTNQVENLQRMVDTMSAERQNVQSNIPVAIDHIFEEEKEDYIEASISDISNFFRMNNDQDYDENFGLLQRSNSGAPYFVGNVPSLFSREGSNFREIFEENPAENQQDIAQEEQPRLVVEQQGSRIVEEPVEANQQEAPESTAQRPATESNPKSLHQIIDEVPQSQRSWSQARSQVSTQLQENQRTVNNQPSGNQIEMPPPNRPSRQQPQGIFPSTIGLQLENNRLRYAQAVNSKFNPYLETMTKILAGTGQLIQDTVILLAQDANIDNTDQYLAEIERIINQRKEYMALNEDKFLEAVRNAGARLTADNTAALSALSRNIQQNAGQQAGEQQTGERQYGSLNGGLKREDV</sequence>
<keyword evidence="1" id="KW-0175">Coiled coil</keyword>
<feature type="region of interest" description="Disordered" evidence="2">
    <location>
        <begin position="630"/>
        <end position="658"/>
    </location>
</feature>
<feature type="chain" id="PRO_5043653830" evidence="3">
    <location>
        <begin position="27"/>
        <end position="658"/>
    </location>
</feature>
<feature type="compositionally biased region" description="Low complexity" evidence="2">
    <location>
        <begin position="254"/>
        <end position="265"/>
    </location>
</feature>
<feature type="region of interest" description="Disordered" evidence="2">
    <location>
        <begin position="436"/>
        <end position="519"/>
    </location>
</feature>